<name>W7XJ63_TETTS</name>
<keyword evidence="4" id="KW-1185">Reference proteome</keyword>
<gene>
    <name evidence="3" type="ORF">TTHERM_000954061</name>
</gene>
<organism evidence="3 4">
    <name type="scientific">Tetrahymena thermophila (strain SB210)</name>
    <dbReference type="NCBI Taxonomy" id="312017"/>
    <lineage>
        <taxon>Eukaryota</taxon>
        <taxon>Sar</taxon>
        <taxon>Alveolata</taxon>
        <taxon>Ciliophora</taxon>
        <taxon>Intramacronucleata</taxon>
        <taxon>Oligohymenophorea</taxon>
        <taxon>Hymenostomatida</taxon>
        <taxon>Tetrahymenina</taxon>
        <taxon>Tetrahymenidae</taxon>
        <taxon>Tetrahymena</taxon>
    </lineage>
</organism>
<evidence type="ECO:0000256" key="2">
    <source>
        <dbReference type="SAM" id="Phobius"/>
    </source>
</evidence>
<dbReference type="RefSeq" id="XP_012653573.1">
    <property type="nucleotide sequence ID" value="XM_012798119.1"/>
</dbReference>
<accession>W7XJ63</accession>
<evidence type="ECO:0000256" key="1">
    <source>
        <dbReference type="SAM" id="Coils"/>
    </source>
</evidence>
<evidence type="ECO:0000313" key="4">
    <source>
        <dbReference type="Proteomes" id="UP000009168"/>
    </source>
</evidence>
<dbReference type="eggNOG" id="ENOG502T0U3">
    <property type="taxonomic scope" value="Eukaryota"/>
</dbReference>
<feature type="transmembrane region" description="Helical" evidence="2">
    <location>
        <begin position="27"/>
        <end position="48"/>
    </location>
</feature>
<dbReference type="InParanoid" id="W7XJ63"/>
<dbReference type="Proteomes" id="UP000009168">
    <property type="component" value="Unassembled WGS sequence"/>
</dbReference>
<keyword evidence="2" id="KW-0472">Membrane</keyword>
<feature type="transmembrane region" description="Helical" evidence="2">
    <location>
        <begin position="304"/>
        <end position="322"/>
    </location>
</feature>
<sequence>MIYSKLDFFSSPFSFNTGNQQTKRGTLFGTALSFFIFVITLSYFVYIIKQYVNNQIEPTFRSQSFINNDLISVPLSSDFVGFRFENGNNQSTQSPDKIYLVYLAFFFYSSPNDNQYIPLKVIDCTNSNLKGFKCLDFTNVYNYTFSLNTNQNIKSSVQILTYGCRDIDTLKTFVPNNCAEQDEIDSMINGINSVLRFKLYTSQYNTTSQRIEERYRNAQIFTIASQSIVTQLKTQNQNTSIKQGLIVQTESNFNSPIQYSQQDLGYDRQYALIQVGGGAYSVALIYIDEIVQQIQIQYPTLPQVFALVNGIFSLLMFTGIFARMVSQNSIRKDLFLLFLKNIYQDSYLQIIKNTKNFQQADEEVVESKIDEQDVQEQKECDLESKSDKEKFCDQPIIIPTFKNKQKTLLEQDQYNNSISNNIENIILNAQNNNQKINNQSNEQINNFMSQGAQNNLNIKQNFITETESIIQSVIGVEQKSFQRDFLSNNSPQNTSLMKFVLNKQSNFQQYQMKEKNSTLSQSSQVLIQNFNAIKTTKCTYKIKEDIPQKNFQKSGQKEGGISKLQLQKVEYQIKKDLNILNFIQDIILLKKAVMMLLTKDQLAAMHLIGCSQSFLELNLSSKNCNLNQLEYRNKLSHYEMQFAISQSKQFQEQYLSEFLQRCTNVENTSELDQRIVQTIQKYNLNVIKNSSETGFEPEKTKKQEKSVYSKIQLDLFSSQFQFGIGSKQKKKGTLFGTILSLVVVITTFSYFVYILKLYVNNEIDPNFKTQSFITEGQIDIGMDNNYVGFQFKYGIQPNQNQTYFQYYAFYYLQDHDNYTMIPLNIIDCASPSLTGFLCLDFSNITNHLLSLNTKGNSGSQLYIFTYRCIDTDQVKTTVPDNCASEADINNMIDNINSGIEFKLFTSQYNTTSQQIQVNYRNAFINPLSSQQVLTYLKSQKQITSIQQGAFIQQSTSFSSNGIFSLLMLTGIFGRMASQNSIRKDLFLLSLKNIYQDSYLQIIKNTKNFQQIEEKVELDIDEQDLQEQKQCYQDSKSDKEKKLIGVCLVQQKNFQRDFLTLSEAEKQHNSRVAKF</sequence>
<feature type="transmembrane region" description="Helical" evidence="2">
    <location>
        <begin position="734"/>
        <end position="755"/>
    </location>
</feature>
<dbReference type="GeneID" id="24441215"/>
<keyword evidence="1" id="KW-0175">Coiled coil</keyword>
<feature type="coiled-coil region" evidence="1">
    <location>
        <begin position="419"/>
        <end position="446"/>
    </location>
</feature>
<proteinExistence type="predicted"/>
<dbReference type="EMBL" id="GG662658">
    <property type="protein sequence ID" value="EWS73889.1"/>
    <property type="molecule type" value="Genomic_DNA"/>
</dbReference>
<protein>
    <submittedName>
        <fullName evidence="3">Transmembrane protein, putative</fullName>
    </submittedName>
</protein>
<dbReference type="AlphaFoldDB" id="W7XJ63"/>
<evidence type="ECO:0000313" key="3">
    <source>
        <dbReference type="EMBL" id="EWS73889.1"/>
    </source>
</evidence>
<keyword evidence="2" id="KW-1133">Transmembrane helix</keyword>
<reference evidence="4" key="1">
    <citation type="journal article" date="2006" name="PLoS Biol.">
        <title>Macronuclear genome sequence of the ciliate Tetrahymena thermophila, a model eukaryote.</title>
        <authorList>
            <person name="Eisen J.A."/>
            <person name="Coyne R.S."/>
            <person name="Wu M."/>
            <person name="Wu D."/>
            <person name="Thiagarajan M."/>
            <person name="Wortman J.R."/>
            <person name="Badger J.H."/>
            <person name="Ren Q."/>
            <person name="Amedeo P."/>
            <person name="Jones K.M."/>
            <person name="Tallon L.J."/>
            <person name="Delcher A.L."/>
            <person name="Salzberg S.L."/>
            <person name="Silva J.C."/>
            <person name="Haas B.J."/>
            <person name="Majoros W.H."/>
            <person name="Farzad M."/>
            <person name="Carlton J.M."/>
            <person name="Smith R.K. Jr."/>
            <person name="Garg J."/>
            <person name="Pearlman R.E."/>
            <person name="Karrer K.M."/>
            <person name="Sun L."/>
            <person name="Manning G."/>
            <person name="Elde N.C."/>
            <person name="Turkewitz A.P."/>
            <person name="Asai D.J."/>
            <person name="Wilkes D.E."/>
            <person name="Wang Y."/>
            <person name="Cai H."/>
            <person name="Collins K."/>
            <person name="Stewart B.A."/>
            <person name="Lee S.R."/>
            <person name="Wilamowska K."/>
            <person name="Weinberg Z."/>
            <person name="Ruzzo W.L."/>
            <person name="Wloga D."/>
            <person name="Gaertig J."/>
            <person name="Frankel J."/>
            <person name="Tsao C.-C."/>
            <person name="Gorovsky M.A."/>
            <person name="Keeling P.J."/>
            <person name="Waller R.F."/>
            <person name="Patron N.J."/>
            <person name="Cherry J.M."/>
            <person name="Stover N.A."/>
            <person name="Krieger C.J."/>
            <person name="del Toro C."/>
            <person name="Ryder H.F."/>
            <person name="Williamson S.C."/>
            <person name="Barbeau R.A."/>
            <person name="Hamilton E.P."/>
            <person name="Orias E."/>
        </authorList>
    </citation>
    <scope>NUCLEOTIDE SEQUENCE [LARGE SCALE GENOMIC DNA]</scope>
    <source>
        <strain evidence="4">SB210</strain>
    </source>
</reference>
<dbReference type="OrthoDB" id="302623at2759"/>
<dbReference type="KEGG" id="tet:TTHERM_000954061"/>
<keyword evidence="2 3" id="KW-0812">Transmembrane</keyword>